<dbReference type="EMBL" id="CAMGYJ010000002">
    <property type="protein sequence ID" value="CAI0384053.1"/>
    <property type="molecule type" value="Genomic_DNA"/>
</dbReference>
<evidence type="ECO:0000256" key="1">
    <source>
        <dbReference type="SAM" id="Phobius"/>
    </source>
</evidence>
<feature type="transmembrane region" description="Helical" evidence="1">
    <location>
        <begin position="58"/>
        <end position="78"/>
    </location>
</feature>
<dbReference type="PANTHER" id="PTHR33605">
    <property type="entry name" value="EARLY NODULIN-93"/>
    <property type="match status" value="1"/>
</dbReference>
<dbReference type="Proteomes" id="UP001154282">
    <property type="component" value="Unassembled WGS sequence"/>
</dbReference>
<name>A0AAV0HHQ8_9ROSI</name>
<dbReference type="AlphaFoldDB" id="A0AAV0HHQ8"/>
<evidence type="ECO:0000313" key="2">
    <source>
        <dbReference type="EMBL" id="CAI0384053.1"/>
    </source>
</evidence>
<organism evidence="2 3">
    <name type="scientific">Linum tenue</name>
    <dbReference type="NCBI Taxonomy" id="586396"/>
    <lineage>
        <taxon>Eukaryota</taxon>
        <taxon>Viridiplantae</taxon>
        <taxon>Streptophyta</taxon>
        <taxon>Embryophyta</taxon>
        <taxon>Tracheophyta</taxon>
        <taxon>Spermatophyta</taxon>
        <taxon>Magnoliopsida</taxon>
        <taxon>eudicotyledons</taxon>
        <taxon>Gunneridae</taxon>
        <taxon>Pentapetalae</taxon>
        <taxon>rosids</taxon>
        <taxon>fabids</taxon>
        <taxon>Malpighiales</taxon>
        <taxon>Linaceae</taxon>
        <taxon>Linum</taxon>
    </lineage>
</organism>
<keyword evidence="1" id="KW-1133">Transmembrane helix</keyword>
<reference evidence="2" key="1">
    <citation type="submission" date="2022-08" db="EMBL/GenBank/DDBJ databases">
        <authorList>
            <person name="Gutierrez-Valencia J."/>
        </authorList>
    </citation>
    <scope>NUCLEOTIDE SEQUENCE</scope>
</reference>
<proteinExistence type="predicted"/>
<keyword evidence="1" id="KW-0472">Membrane</keyword>
<feature type="transmembrane region" description="Helical" evidence="1">
    <location>
        <begin position="90"/>
        <end position="111"/>
    </location>
</feature>
<dbReference type="PANTHER" id="PTHR33605:SF3">
    <property type="entry name" value="EARLY NODULIN-LIKE PROTEIN"/>
    <property type="match status" value="1"/>
</dbReference>
<gene>
    <name evidence="2" type="ORF">LITE_LOCUS4265</name>
</gene>
<keyword evidence="1" id="KW-0812">Transmembrane</keyword>
<evidence type="ECO:0008006" key="4">
    <source>
        <dbReference type="Google" id="ProtNLM"/>
    </source>
</evidence>
<evidence type="ECO:0000313" key="3">
    <source>
        <dbReference type="Proteomes" id="UP001154282"/>
    </source>
</evidence>
<protein>
    <recommendedName>
        <fullName evidence="4">Early nodulin-93-like</fullName>
    </recommendedName>
</protein>
<dbReference type="InterPro" id="IPR005050">
    <property type="entry name" value="Enod93"/>
</dbReference>
<sequence length="129" mass="13997">MGIMSDIRSYWERQSMGSLRYRGSSSHRNASGAIYKRNSFAIASPDEKRSKAFARESVVAGFKAAAIAAVLSAVPVVVACRKIPWAKRNLNHTAQALIISSASISAFFITADKATLESARSNTHYDKTA</sequence>
<keyword evidence="3" id="KW-1185">Reference proteome</keyword>
<accession>A0AAV0HHQ8</accession>
<dbReference type="Pfam" id="PF03386">
    <property type="entry name" value="ENOD93"/>
    <property type="match status" value="1"/>
</dbReference>
<comment type="caution">
    <text evidence="2">The sequence shown here is derived from an EMBL/GenBank/DDBJ whole genome shotgun (WGS) entry which is preliminary data.</text>
</comment>